<name>A0A1H0JNF9_9PSED</name>
<dbReference type="OrthoDB" id="1040417at2"/>
<dbReference type="InterPro" id="IPR036388">
    <property type="entry name" value="WH-like_DNA-bd_sf"/>
</dbReference>
<gene>
    <name evidence="5" type="ORF">SAMN05216193_111140</name>
</gene>
<proteinExistence type="predicted"/>
<dbReference type="STRING" id="198616.SAMN05216193_111140"/>
<sequence>MTAAQKTPKPATEQSRQLVTEAIVEWLHRQIESEELKPGDKLPSESALQERFSVGRSAVREALSQLKSEGLVRAEQGRGVFVNERGARQVFRLQPASLDDSESLTHILELLVTFESAAARYAALRRTPEDLKRIKRALVGMEYAILNDELGEEEDFAFHQAIVEATRNPHFVSLNDYLEQHARRLIRQARTNTAQNYAELIQDVQDEHKAVFEAIEAGDAKAASEAAETHLRNAAKRLNMYLQG</sequence>
<feature type="domain" description="HTH gntR-type" evidence="4">
    <location>
        <begin position="17"/>
        <end position="85"/>
    </location>
</feature>
<dbReference type="Gene3D" id="1.10.10.10">
    <property type="entry name" value="Winged helix-like DNA-binding domain superfamily/Winged helix DNA-binding domain"/>
    <property type="match status" value="1"/>
</dbReference>
<evidence type="ECO:0000313" key="6">
    <source>
        <dbReference type="Proteomes" id="UP000242957"/>
    </source>
</evidence>
<dbReference type="GO" id="GO:0003700">
    <property type="term" value="F:DNA-binding transcription factor activity"/>
    <property type="evidence" value="ECO:0007669"/>
    <property type="project" value="InterPro"/>
</dbReference>
<dbReference type="Pfam" id="PF07729">
    <property type="entry name" value="FCD"/>
    <property type="match status" value="1"/>
</dbReference>
<dbReference type="CDD" id="cd07377">
    <property type="entry name" value="WHTH_GntR"/>
    <property type="match status" value="1"/>
</dbReference>
<keyword evidence="2 5" id="KW-0238">DNA-binding</keyword>
<evidence type="ECO:0000313" key="5">
    <source>
        <dbReference type="EMBL" id="SDO44999.1"/>
    </source>
</evidence>
<keyword evidence="1" id="KW-0805">Transcription regulation</keyword>
<keyword evidence="3" id="KW-0804">Transcription</keyword>
<dbReference type="InterPro" id="IPR000524">
    <property type="entry name" value="Tscrpt_reg_HTH_GntR"/>
</dbReference>
<evidence type="ECO:0000256" key="1">
    <source>
        <dbReference type="ARBA" id="ARBA00023015"/>
    </source>
</evidence>
<dbReference type="Pfam" id="PF00392">
    <property type="entry name" value="GntR"/>
    <property type="match status" value="1"/>
</dbReference>
<dbReference type="SUPFAM" id="SSF46785">
    <property type="entry name" value="Winged helix' DNA-binding domain"/>
    <property type="match status" value="1"/>
</dbReference>
<dbReference type="AlphaFoldDB" id="A0A1H0JNF9"/>
<dbReference type="InterPro" id="IPR036390">
    <property type="entry name" value="WH_DNA-bd_sf"/>
</dbReference>
<dbReference type="InterPro" id="IPR011711">
    <property type="entry name" value="GntR_C"/>
</dbReference>
<dbReference type="SMART" id="SM00895">
    <property type="entry name" value="FCD"/>
    <property type="match status" value="1"/>
</dbReference>
<dbReference type="PANTHER" id="PTHR43537:SF5">
    <property type="entry name" value="UXU OPERON TRANSCRIPTIONAL REGULATOR"/>
    <property type="match status" value="1"/>
</dbReference>
<dbReference type="EMBL" id="FNIJ01000011">
    <property type="protein sequence ID" value="SDO44999.1"/>
    <property type="molecule type" value="Genomic_DNA"/>
</dbReference>
<dbReference type="RefSeq" id="WP_084311199.1">
    <property type="nucleotide sequence ID" value="NZ_FNIJ01000011.1"/>
</dbReference>
<evidence type="ECO:0000256" key="2">
    <source>
        <dbReference type="ARBA" id="ARBA00023125"/>
    </source>
</evidence>
<reference evidence="6" key="1">
    <citation type="submission" date="2016-10" db="EMBL/GenBank/DDBJ databases">
        <authorList>
            <person name="Varghese N."/>
            <person name="Submissions S."/>
        </authorList>
    </citation>
    <scope>NUCLEOTIDE SEQUENCE [LARGE SCALE GENOMIC DNA]</scope>
    <source>
        <strain evidence="6">JCM 21621</strain>
    </source>
</reference>
<protein>
    <submittedName>
        <fullName evidence="5">DNA-binding transcriptional regulator, FadR family</fullName>
    </submittedName>
</protein>
<dbReference type="InterPro" id="IPR008920">
    <property type="entry name" value="TF_FadR/GntR_C"/>
</dbReference>
<dbReference type="PROSITE" id="PS50949">
    <property type="entry name" value="HTH_GNTR"/>
    <property type="match status" value="1"/>
</dbReference>
<dbReference type="Gene3D" id="1.20.120.530">
    <property type="entry name" value="GntR ligand-binding domain-like"/>
    <property type="match status" value="1"/>
</dbReference>
<dbReference type="Proteomes" id="UP000242957">
    <property type="component" value="Unassembled WGS sequence"/>
</dbReference>
<organism evidence="5 6">
    <name type="scientific">Pseudomonas jinjuensis</name>
    <dbReference type="NCBI Taxonomy" id="198616"/>
    <lineage>
        <taxon>Bacteria</taxon>
        <taxon>Pseudomonadati</taxon>
        <taxon>Pseudomonadota</taxon>
        <taxon>Gammaproteobacteria</taxon>
        <taxon>Pseudomonadales</taxon>
        <taxon>Pseudomonadaceae</taxon>
        <taxon>Pseudomonas</taxon>
    </lineage>
</organism>
<dbReference type="GO" id="GO:0003677">
    <property type="term" value="F:DNA binding"/>
    <property type="evidence" value="ECO:0007669"/>
    <property type="project" value="UniProtKB-KW"/>
</dbReference>
<dbReference type="SMART" id="SM00345">
    <property type="entry name" value="HTH_GNTR"/>
    <property type="match status" value="1"/>
</dbReference>
<accession>A0A1H0JNF9</accession>
<dbReference type="SUPFAM" id="SSF48008">
    <property type="entry name" value="GntR ligand-binding domain-like"/>
    <property type="match status" value="1"/>
</dbReference>
<dbReference type="PANTHER" id="PTHR43537">
    <property type="entry name" value="TRANSCRIPTIONAL REGULATOR, GNTR FAMILY"/>
    <property type="match status" value="1"/>
</dbReference>
<evidence type="ECO:0000259" key="4">
    <source>
        <dbReference type="PROSITE" id="PS50949"/>
    </source>
</evidence>
<dbReference type="PRINTS" id="PR00035">
    <property type="entry name" value="HTHGNTR"/>
</dbReference>
<evidence type="ECO:0000256" key="3">
    <source>
        <dbReference type="ARBA" id="ARBA00023163"/>
    </source>
</evidence>
<keyword evidence="6" id="KW-1185">Reference proteome</keyword>